<sequence>MVLQNLTLLFPLESSEVNLDLIGELLLNYGALSVSFEDAEKGTASEQPLFREPPPGAVEWDSSQVDGQVFWNSVSVKALFPSEAGVEAIMLAIGSDLELPIEPRFKVEGLKDEDWVKKVQSTFKPIAFKKIYITFPWRKEPIDPAMIPVILEPGSAFGTGEHPTTRLCIRWLEEVVTEHSGEKLLDYGSGSGILSIIARKLGCPEVAGVEIDRDAVEIAKKNVDANDTADGSVQFYLPSETIPDSYYTLTVANILALPLIQLAPTIAVKTTPGGRLALSGVLARQAVEVSRAYTEAGFEMHQAWQDGGWVLLTGRKRC</sequence>
<dbReference type="InterPro" id="IPR029063">
    <property type="entry name" value="SAM-dependent_MTases_sf"/>
</dbReference>
<dbReference type="EMBL" id="JAMWBK010000003">
    <property type="protein sequence ID" value="KAJ8906403.1"/>
    <property type="molecule type" value="Genomic_DNA"/>
</dbReference>
<evidence type="ECO:0000256" key="8">
    <source>
        <dbReference type="ARBA" id="ARBA00042266"/>
    </source>
</evidence>
<evidence type="ECO:0000313" key="9">
    <source>
        <dbReference type="EMBL" id="KAJ8906403.1"/>
    </source>
</evidence>
<reference evidence="9 10" key="1">
    <citation type="journal article" date="2023" name="Nat. Commun.">
        <title>Origin of minicircular mitochondrial genomes in red algae.</title>
        <authorList>
            <person name="Lee Y."/>
            <person name="Cho C.H."/>
            <person name="Lee Y.M."/>
            <person name="Park S.I."/>
            <person name="Yang J.H."/>
            <person name="West J.A."/>
            <person name="Bhattacharya D."/>
            <person name="Yoon H.S."/>
        </authorList>
    </citation>
    <scope>NUCLEOTIDE SEQUENCE [LARGE SCALE GENOMIC DNA]</scope>
    <source>
        <strain evidence="9 10">CCMP1338</strain>
        <tissue evidence="9">Whole cell</tissue>
    </source>
</reference>
<dbReference type="InterPro" id="IPR004498">
    <property type="entry name" value="Ribosomal_PrmA_MeTrfase"/>
</dbReference>
<dbReference type="PANTHER" id="PTHR43648:SF1">
    <property type="entry name" value="ELECTRON TRANSFER FLAVOPROTEIN BETA SUBUNIT LYSINE METHYLTRANSFERASE"/>
    <property type="match status" value="1"/>
</dbReference>
<dbReference type="PANTHER" id="PTHR43648">
    <property type="entry name" value="ELECTRON TRANSFER FLAVOPROTEIN BETA SUBUNIT LYSINE METHYLTRANSFERASE"/>
    <property type="match status" value="1"/>
</dbReference>
<dbReference type="Gene3D" id="3.40.50.150">
    <property type="entry name" value="Vaccinia Virus protein VP39"/>
    <property type="match status" value="1"/>
</dbReference>
<dbReference type="GO" id="GO:0032259">
    <property type="term" value="P:methylation"/>
    <property type="evidence" value="ECO:0007669"/>
    <property type="project" value="UniProtKB-KW"/>
</dbReference>
<dbReference type="Pfam" id="PF06325">
    <property type="entry name" value="PrmA"/>
    <property type="match status" value="1"/>
</dbReference>
<dbReference type="CDD" id="cd02440">
    <property type="entry name" value="AdoMet_MTases"/>
    <property type="match status" value="1"/>
</dbReference>
<comment type="similarity">
    <text evidence="6">Belongs to the methyltransferase superfamily. ETFBKMT family.</text>
</comment>
<evidence type="ECO:0000256" key="7">
    <source>
        <dbReference type="ARBA" id="ARBA00041867"/>
    </source>
</evidence>
<evidence type="ECO:0000256" key="1">
    <source>
        <dbReference type="ARBA" id="ARBA00009741"/>
    </source>
</evidence>
<dbReference type="AlphaFoldDB" id="A0AAV8UXQ4"/>
<keyword evidence="5" id="KW-0949">S-adenosyl-L-methionine</keyword>
<proteinExistence type="inferred from homology"/>
<evidence type="ECO:0000256" key="6">
    <source>
        <dbReference type="ARBA" id="ARBA00037932"/>
    </source>
</evidence>
<comment type="similarity">
    <text evidence="1">Belongs to the methyltransferase superfamily. PrmA family.</text>
</comment>
<comment type="caution">
    <text evidence="9">The sequence shown here is derived from an EMBL/GenBank/DDBJ whole genome shotgun (WGS) entry which is preliminary data.</text>
</comment>
<keyword evidence="3" id="KW-0489">Methyltransferase</keyword>
<dbReference type="PIRSF" id="PIRSF000401">
    <property type="entry name" value="RPL11_MTase"/>
    <property type="match status" value="1"/>
</dbReference>
<gene>
    <name evidence="9" type="ORF">NDN08_002896</name>
</gene>
<evidence type="ECO:0000313" key="10">
    <source>
        <dbReference type="Proteomes" id="UP001157974"/>
    </source>
</evidence>
<evidence type="ECO:0000256" key="3">
    <source>
        <dbReference type="ARBA" id="ARBA00022603"/>
    </source>
</evidence>
<evidence type="ECO:0000256" key="4">
    <source>
        <dbReference type="ARBA" id="ARBA00022679"/>
    </source>
</evidence>
<dbReference type="HAMAP" id="MF_00735">
    <property type="entry name" value="Methyltr_PrmA"/>
    <property type="match status" value="1"/>
</dbReference>
<evidence type="ECO:0000256" key="5">
    <source>
        <dbReference type="ARBA" id="ARBA00022691"/>
    </source>
</evidence>
<name>A0AAV8UXQ4_9RHOD</name>
<protein>
    <recommendedName>
        <fullName evidence="8">ETFB lysine methyltransferase</fullName>
    </recommendedName>
    <alternativeName>
        <fullName evidence="7">Protein N-lysine methyltransferase METTL20</fullName>
    </alternativeName>
</protein>
<evidence type="ECO:0000256" key="2">
    <source>
        <dbReference type="ARBA" id="ARBA00022490"/>
    </source>
</evidence>
<organism evidence="9 10">
    <name type="scientific">Rhodosorus marinus</name>
    <dbReference type="NCBI Taxonomy" id="101924"/>
    <lineage>
        <taxon>Eukaryota</taxon>
        <taxon>Rhodophyta</taxon>
        <taxon>Stylonematophyceae</taxon>
        <taxon>Stylonematales</taxon>
        <taxon>Stylonemataceae</taxon>
        <taxon>Rhodosorus</taxon>
    </lineage>
</organism>
<dbReference type="InterPro" id="IPR050078">
    <property type="entry name" value="Ribosomal_L11_MeTrfase_PrmA"/>
</dbReference>
<accession>A0AAV8UXQ4</accession>
<keyword evidence="4" id="KW-0808">Transferase</keyword>
<keyword evidence="2" id="KW-0963">Cytoplasm</keyword>
<dbReference type="Proteomes" id="UP001157974">
    <property type="component" value="Unassembled WGS sequence"/>
</dbReference>
<dbReference type="GO" id="GO:0016279">
    <property type="term" value="F:protein-lysine N-methyltransferase activity"/>
    <property type="evidence" value="ECO:0007669"/>
    <property type="project" value="TreeGrafter"/>
</dbReference>
<dbReference type="SUPFAM" id="SSF53335">
    <property type="entry name" value="S-adenosyl-L-methionine-dependent methyltransferases"/>
    <property type="match status" value="1"/>
</dbReference>
<keyword evidence="10" id="KW-1185">Reference proteome</keyword>